<comment type="caution">
    <text evidence="1">The sequence shown here is derived from an EMBL/GenBank/DDBJ whole genome shotgun (WGS) entry which is preliminary data.</text>
</comment>
<reference evidence="1" key="1">
    <citation type="journal article" date="2023" name="IScience">
        <title>Live-bearing cockroach genome reveals convergent evolutionary mechanisms linked to viviparity in insects and beyond.</title>
        <authorList>
            <person name="Fouks B."/>
            <person name="Harrison M.C."/>
            <person name="Mikhailova A.A."/>
            <person name="Marchal E."/>
            <person name="English S."/>
            <person name="Carruthers M."/>
            <person name="Jennings E.C."/>
            <person name="Chiamaka E.L."/>
            <person name="Frigard R.A."/>
            <person name="Pippel M."/>
            <person name="Attardo G.M."/>
            <person name="Benoit J.B."/>
            <person name="Bornberg-Bauer E."/>
            <person name="Tobe S.S."/>
        </authorList>
    </citation>
    <scope>NUCLEOTIDE SEQUENCE</scope>
    <source>
        <strain evidence="1">Stay&amp;Tobe</strain>
    </source>
</reference>
<keyword evidence="2" id="KW-1185">Reference proteome</keyword>
<feature type="non-terminal residue" evidence="1">
    <location>
        <position position="1"/>
    </location>
</feature>
<dbReference type="AlphaFoldDB" id="A0AAD7ZKW3"/>
<feature type="non-terminal residue" evidence="1">
    <location>
        <position position="145"/>
    </location>
</feature>
<proteinExistence type="predicted"/>
<name>A0AAD7ZKW3_DIPPU</name>
<reference evidence="1" key="2">
    <citation type="submission" date="2023-05" db="EMBL/GenBank/DDBJ databases">
        <authorList>
            <person name="Fouks B."/>
        </authorList>
    </citation>
    <scope>NUCLEOTIDE SEQUENCE</scope>
    <source>
        <strain evidence="1">Stay&amp;Tobe</strain>
        <tissue evidence="1">Testes</tissue>
    </source>
</reference>
<accession>A0AAD7ZKW3</accession>
<evidence type="ECO:0000313" key="1">
    <source>
        <dbReference type="EMBL" id="KAJ9582196.1"/>
    </source>
</evidence>
<gene>
    <name evidence="1" type="ORF">L9F63_003462</name>
</gene>
<dbReference type="EMBL" id="JASPKZ010007818">
    <property type="protein sequence ID" value="KAJ9582196.1"/>
    <property type="molecule type" value="Genomic_DNA"/>
</dbReference>
<protein>
    <submittedName>
        <fullName evidence="1">Uncharacterized protein</fullName>
    </submittedName>
</protein>
<evidence type="ECO:0000313" key="2">
    <source>
        <dbReference type="Proteomes" id="UP001233999"/>
    </source>
</evidence>
<organism evidence="1 2">
    <name type="scientific">Diploptera punctata</name>
    <name type="common">Pacific beetle cockroach</name>
    <dbReference type="NCBI Taxonomy" id="6984"/>
    <lineage>
        <taxon>Eukaryota</taxon>
        <taxon>Metazoa</taxon>
        <taxon>Ecdysozoa</taxon>
        <taxon>Arthropoda</taxon>
        <taxon>Hexapoda</taxon>
        <taxon>Insecta</taxon>
        <taxon>Pterygota</taxon>
        <taxon>Neoptera</taxon>
        <taxon>Polyneoptera</taxon>
        <taxon>Dictyoptera</taxon>
        <taxon>Blattodea</taxon>
        <taxon>Blaberoidea</taxon>
        <taxon>Blaberidae</taxon>
        <taxon>Diplopterinae</taxon>
        <taxon>Diploptera</taxon>
    </lineage>
</organism>
<sequence length="145" mass="17265">PRIIFCCNLGEWRIVKHLIELKRFCKEWSRRNRHGAQGNQRRDIVDYRTGYIRSHLRSPSGRNFRLFPVEKWTFINFTSTYDLLLHHIGSNSCNCSITRSSSDRKILYDYLTSLQRCILPITVEFFGPTSWIKQQGMRQVPRQIS</sequence>
<dbReference type="Proteomes" id="UP001233999">
    <property type="component" value="Unassembled WGS sequence"/>
</dbReference>